<dbReference type="PANTHER" id="PTHR11133">
    <property type="entry name" value="SACCHAROPINE DEHYDROGENASE"/>
    <property type="match status" value="1"/>
</dbReference>
<keyword evidence="2" id="KW-0028">Amino-acid biosynthesis</keyword>
<feature type="compositionally biased region" description="Pro residues" evidence="3">
    <location>
        <begin position="95"/>
        <end position="105"/>
    </location>
</feature>
<organism evidence="5 6">
    <name type="scientific">Psilocybe cyanescens</name>
    <dbReference type="NCBI Taxonomy" id="93625"/>
    <lineage>
        <taxon>Eukaryota</taxon>
        <taxon>Fungi</taxon>
        <taxon>Dikarya</taxon>
        <taxon>Basidiomycota</taxon>
        <taxon>Agaricomycotina</taxon>
        <taxon>Agaricomycetes</taxon>
        <taxon>Agaricomycetidae</taxon>
        <taxon>Agaricales</taxon>
        <taxon>Agaricineae</taxon>
        <taxon>Strophariaceae</taxon>
        <taxon>Psilocybe</taxon>
    </lineage>
</organism>
<dbReference type="SUPFAM" id="SSF52283">
    <property type="entry name" value="Formate/glycerate dehydrogenase catalytic domain-like"/>
    <property type="match status" value="1"/>
</dbReference>
<dbReference type="SMART" id="SM01003">
    <property type="entry name" value="AlaDh_PNT_N"/>
    <property type="match status" value="1"/>
</dbReference>
<keyword evidence="2" id="KW-0457">Lysine biosynthesis</keyword>
<dbReference type="EMBL" id="NHYD01000863">
    <property type="protein sequence ID" value="PPQ93042.1"/>
    <property type="molecule type" value="Genomic_DNA"/>
</dbReference>
<feature type="region of interest" description="Disordered" evidence="3">
    <location>
        <begin position="1124"/>
        <end position="1149"/>
    </location>
</feature>
<dbReference type="InterPro" id="IPR032095">
    <property type="entry name" value="Sacchrp_dh-like_C"/>
</dbReference>
<keyword evidence="6" id="KW-1185">Reference proteome</keyword>
<dbReference type="SUPFAM" id="SSF55347">
    <property type="entry name" value="Glyceraldehyde-3-phosphate dehydrogenase-like, C-terminal domain"/>
    <property type="match status" value="1"/>
</dbReference>
<reference evidence="5 6" key="1">
    <citation type="journal article" date="2018" name="Evol. Lett.">
        <title>Horizontal gene cluster transfer increased hallucinogenic mushroom diversity.</title>
        <authorList>
            <person name="Reynolds H.T."/>
            <person name="Vijayakumar V."/>
            <person name="Gluck-Thaler E."/>
            <person name="Korotkin H.B."/>
            <person name="Matheny P.B."/>
            <person name="Slot J.C."/>
        </authorList>
    </citation>
    <scope>NUCLEOTIDE SEQUENCE [LARGE SCALE GENOMIC DNA]</scope>
    <source>
        <strain evidence="5 6">2631</strain>
    </source>
</reference>
<keyword evidence="1" id="KW-0560">Oxidoreductase</keyword>
<sequence>MNAVHNLRRASSKRPVKIGIRPEDPKRIWERRAPLTPDAVYELVAEGRASVEVVSSPKRIFTDQEYRKAGATIVPALTDPDIILGIKEPPLSSFTPPPSPSPSSPPTLADLRHLPWTPSALAAARESETERDRDRGRGRRRETTHMMFSHTIKGQEYNMPLLAQYVAPSSAAASAASGSSIAGGARVYPRLIDYELITGDDGKRTVGFGWFAGVAGVLESLSAMAQAHLELGIASPFLYTPRPHTLPSLDRLRAALREIGQTVAAQGTPPQLGPFVVGLTGMGQVAQGCLSMLAELPIEMVRVEDLDALMRRGKSSEVDLRKIYLVHAKPEDYLVRVDGAKYDRAHYYQSPQSYTSVFCDKVAPYLTLFLNGTGWSPSFPRLMTTKQLEVALSRAQGFGGARFTNIGDISCDVEVRIHQSILSGRLLIMTTRVVSIQGGLEFLDKATTLSAPTTTVRTVQAALPPVRMMAVDILPASVPYDASVHFAAALLKGGQFKELVAYHAGERADVPEALRRATVAVHGRLAEGHGWLMEGVDRAYEAKGKSKELVQSAGAGETKAVNGAATAPATATATATAIPPRSFGKKRILILGSGMVAAPAVDLIAQSAEFDLVVAGDSAVELERLVAPHHHVNYRIVDAADSRTYATLVEDADVVISLLPVAFHVAVAETCLDANTHLITASYMTEAMEKLDQRAAKKGLLFLTEIGLDPGIDHCSAMELLDKFKRQGKHVLSFASFCGGLPLPENAHVPLGYKFSWRPQGVLTAALNGATYLLGNQVRKVPGDRLLQSYWPDVPITSQFKLEGLPNRDSLAYKKHYQIYTHDMENKARTIVRGTLRYPGFSTLMSAFAALGLLNTTHRIHLTAWPDLVAQCLRIKREQGHDTALAALVPPEHVDALREALEWLGLARPSMLTGGGGGGGAAGGGQTPMPPVPGSVMTPLDIFAFLLAQKLRYAKGERDMVVLAHEIITRGPAPKHGGGGGAQGPVEVHTSTLIQEGVLEHGGAARGLGLRPASAMARTVGLPAAIAAMLVAEGGIPTGSSSSHSPHGGESVVGVHRPTLPSIYKPIMSRLRRVGIEMEERTVVRHGHGVRTVEDALYAGGGAAGVGAGAGVGGGARGVDLSMVPPRDLDGDRNWTEEDGLVVDPRKQY</sequence>
<proteinExistence type="predicted"/>
<dbReference type="STRING" id="93625.A0A409XQG3"/>
<evidence type="ECO:0000256" key="3">
    <source>
        <dbReference type="SAM" id="MobiDB-lite"/>
    </source>
</evidence>
<dbReference type="Pfam" id="PF03435">
    <property type="entry name" value="Sacchrp_dh_NADP"/>
    <property type="match status" value="1"/>
</dbReference>
<dbReference type="Gene3D" id="3.30.360.10">
    <property type="entry name" value="Dihydrodipicolinate Reductase, domain 2"/>
    <property type="match status" value="1"/>
</dbReference>
<evidence type="ECO:0000259" key="4">
    <source>
        <dbReference type="SMART" id="SM01003"/>
    </source>
</evidence>
<dbReference type="InterPro" id="IPR007886">
    <property type="entry name" value="AlaDH/PNT_N"/>
</dbReference>
<dbReference type="GO" id="GO:0005737">
    <property type="term" value="C:cytoplasm"/>
    <property type="evidence" value="ECO:0007669"/>
    <property type="project" value="TreeGrafter"/>
</dbReference>
<dbReference type="Gene3D" id="1.10.1870.10">
    <property type="entry name" value="Domain 3, Saccharopine reductase"/>
    <property type="match status" value="1"/>
</dbReference>
<feature type="region of interest" description="Disordered" evidence="3">
    <location>
        <begin position="88"/>
        <end position="143"/>
    </location>
</feature>
<feature type="compositionally biased region" description="Basic and acidic residues" evidence="3">
    <location>
        <begin position="1127"/>
        <end position="1136"/>
    </location>
</feature>
<dbReference type="Pfam" id="PF05222">
    <property type="entry name" value="AlaDh_PNT_N"/>
    <property type="match status" value="1"/>
</dbReference>
<dbReference type="SUPFAM" id="SSF51735">
    <property type="entry name" value="NAD(P)-binding Rossmann-fold domains"/>
    <property type="match status" value="1"/>
</dbReference>
<protein>
    <recommendedName>
        <fullName evidence="4">Alanine dehydrogenase/pyridine nucleotide transhydrogenase N-terminal domain-containing protein</fullName>
    </recommendedName>
</protein>
<comment type="caution">
    <text evidence="5">The sequence shown here is derived from an EMBL/GenBank/DDBJ whole genome shotgun (WGS) entry which is preliminary data.</text>
</comment>
<dbReference type="InterPro" id="IPR051168">
    <property type="entry name" value="AASS"/>
</dbReference>
<dbReference type="CDD" id="cd12189">
    <property type="entry name" value="LKR_SDH_like"/>
    <property type="match status" value="1"/>
</dbReference>
<evidence type="ECO:0000313" key="6">
    <source>
        <dbReference type="Proteomes" id="UP000283269"/>
    </source>
</evidence>
<dbReference type="GO" id="GO:0019878">
    <property type="term" value="P:lysine biosynthetic process via aminoadipic acid"/>
    <property type="evidence" value="ECO:0007669"/>
    <property type="project" value="TreeGrafter"/>
</dbReference>
<feature type="domain" description="Alanine dehydrogenase/pyridine nucleotide transhydrogenase N-terminal" evidence="4">
    <location>
        <begin position="19"/>
        <end position="215"/>
    </location>
</feature>
<dbReference type="InterPro" id="IPR005097">
    <property type="entry name" value="Sacchrp_dh_NADP-bd"/>
</dbReference>
<evidence type="ECO:0000313" key="5">
    <source>
        <dbReference type="EMBL" id="PPQ93042.1"/>
    </source>
</evidence>
<dbReference type="Pfam" id="PF16653">
    <property type="entry name" value="Sacchrp_dh_C"/>
    <property type="match status" value="1"/>
</dbReference>
<dbReference type="InParanoid" id="A0A409XQG3"/>
<name>A0A409XQG3_PSICY</name>
<dbReference type="InterPro" id="IPR036291">
    <property type="entry name" value="NAD(P)-bd_dom_sf"/>
</dbReference>
<evidence type="ECO:0000256" key="2">
    <source>
        <dbReference type="ARBA" id="ARBA00023154"/>
    </source>
</evidence>
<dbReference type="GO" id="GO:0004753">
    <property type="term" value="F:saccharopine dehydrogenase activity"/>
    <property type="evidence" value="ECO:0007669"/>
    <property type="project" value="TreeGrafter"/>
</dbReference>
<dbReference type="Gene3D" id="3.40.50.720">
    <property type="entry name" value="NAD(P)-binding Rossmann-like Domain"/>
    <property type="match status" value="2"/>
</dbReference>
<dbReference type="OrthoDB" id="10059875at2759"/>
<feature type="compositionally biased region" description="Basic and acidic residues" evidence="3">
    <location>
        <begin position="125"/>
        <end position="135"/>
    </location>
</feature>
<dbReference type="PANTHER" id="PTHR11133:SF23">
    <property type="entry name" value="SACCHAROPINE DEHYDROGENASE [NAD(+), L-LYSINE-FORMING]"/>
    <property type="match status" value="1"/>
</dbReference>
<dbReference type="Proteomes" id="UP000283269">
    <property type="component" value="Unassembled WGS sequence"/>
</dbReference>
<accession>A0A409XQG3</accession>
<dbReference type="AlphaFoldDB" id="A0A409XQG3"/>
<gene>
    <name evidence="5" type="ORF">CVT25_011912</name>
</gene>
<evidence type="ECO:0000256" key="1">
    <source>
        <dbReference type="ARBA" id="ARBA00023002"/>
    </source>
</evidence>